<evidence type="ECO:0000256" key="1">
    <source>
        <dbReference type="SAM" id="MobiDB-lite"/>
    </source>
</evidence>
<feature type="region of interest" description="Disordered" evidence="1">
    <location>
        <begin position="518"/>
        <end position="538"/>
    </location>
</feature>
<feature type="domain" description="F-box" evidence="2">
    <location>
        <begin position="64"/>
        <end position="110"/>
    </location>
</feature>
<dbReference type="Proteomes" id="UP000053820">
    <property type="component" value="Unassembled WGS sequence"/>
</dbReference>
<sequence length="1106" mass="119559">MDKFAALEPTKLYNNRSQYSSPPPQAPSPLNGHVKRQSSTRHSVGYLGRGTALPQVLAATKPASPLIGRLPADLHILVLTYLPIPDVGRYARASRATSRIARDERVWERRWVDLGAERFGLAGILDELDARAKAEQDKRKRSTQGPATLAVSSLDDDDDFGDFASASAAAPRALVDLAGSAPLSSADAYEPGKPTPTFREKYIRAHTLLRPLLPTPNAPPHAILASITSLCLSSLSSARSTPATLPAQARALHLLARFLSPAIKPVSTWDLCLASLKASLDRFDASLLTAFDAADTEGQEGRMREVAEASWEVWVCMTGTTGRSGKGSSAGAEWEMGRVWAEKREVFYEQGKWDPLANFTRDNHLDFTPMDQFMSRMLAAIEDDGARATRVFPPEAGVLLAFAERVAGDVISEYISSLLSHAHTLGTSLFLSANAACFREAFRVVDGILRVSGGAVSGEGESEMEKRKGKVTAEQAEDVIYKMFEPNMDDYLDDELEELKRAFEGICKEWEQSVGYLASGGPTPNAHSTSQSQQPRGQTRFLTSQNPALVKRTVLASFTDVLLLPVTIVPRAVGAGVGAVGDAVGAIGTGVGVVGTGVVQGIAMLNPQRWVGSAGSGGASAQGDAGAGRGGEYESFGRDGALFEVGEDEEGGDEEEEKGEEGNKETDGEFGETVGTIEDEAGWGDFAGGQTEAPTQTGDSGFDNATLSSKHTSIRSTSDAASTSTAATSLAPSTKAPPAPLSVPKVSSSLSVSSARQQSSALPSAFGSGRPPTAALDLLLSLDVSLQLIHATRDAIKRLETFASYPGPTGTRVRETLEETFCEMLGVMASRHVGWGFGIATERMTNYKPAEHEETTSVAPLLQFFELVHVGDTIQSMVQVFFDKEMAPHIDKTDFLNVVVREKKRFENTLDDCVAAGLNAGTQVLMNQVDHIIITRTKPREYYPPEDAPLDLGPTQGCTEAIRCLEMHCKLLKGSTSREVLEVFYQEVGIRLLAILQKHIKRQIISLNGGFQVIADLNAYHAFIASLKVPNITADFEHLKMLGHVFVVEDAKDLAQIVRDVTRYGGAYRPEDVYEFIQRRSDWKKIEKTVDKTMYNLSFKEDCIVC</sequence>
<feature type="compositionally biased region" description="Acidic residues" evidence="1">
    <location>
        <begin position="645"/>
        <end position="659"/>
    </location>
</feature>
<dbReference type="InterPro" id="IPR036047">
    <property type="entry name" value="F-box-like_dom_sf"/>
</dbReference>
<feature type="compositionally biased region" description="Polar residues" evidence="1">
    <location>
        <begin position="525"/>
        <end position="538"/>
    </location>
</feature>
<feature type="compositionally biased region" description="Polar residues" evidence="1">
    <location>
        <begin position="692"/>
        <end position="715"/>
    </location>
</feature>
<evidence type="ECO:0000313" key="3">
    <source>
        <dbReference type="EMBL" id="KIJ62094.1"/>
    </source>
</evidence>
<protein>
    <recommendedName>
        <fullName evidence="2">F-box domain-containing protein</fullName>
    </recommendedName>
</protein>
<dbReference type="EMBL" id="KN839857">
    <property type="protein sequence ID" value="KIJ62094.1"/>
    <property type="molecule type" value="Genomic_DNA"/>
</dbReference>
<evidence type="ECO:0000259" key="2">
    <source>
        <dbReference type="PROSITE" id="PS50181"/>
    </source>
</evidence>
<dbReference type="SUPFAM" id="SSF81383">
    <property type="entry name" value="F-box domain"/>
    <property type="match status" value="1"/>
</dbReference>
<reference evidence="3 4" key="1">
    <citation type="submission" date="2014-04" db="EMBL/GenBank/DDBJ databases">
        <title>Evolutionary Origins and Diversification of the Mycorrhizal Mutualists.</title>
        <authorList>
            <consortium name="DOE Joint Genome Institute"/>
            <consortium name="Mycorrhizal Genomics Consortium"/>
            <person name="Kohler A."/>
            <person name="Kuo A."/>
            <person name="Nagy L.G."/>
            <person name="Floudas D."/>
            <person name="Copeland A."/>
            <person name="Barry K.W."/>
            <person name="Cichocki N."/>
            <person name="Veneault-Fourrey C."/>
            <person name="LaButti K."/>
            <person name="Lindquist E.A."/>
            <person name="Lipzen A."/>
            <person name="Lundell T."/>
            <person name="Morin E."/>
            <person name="Murat C."/>
            <person name="Riley R."/>
            <person name="Ohm R."/>
            <person name="Sun H."/>
            <person name="Tunlid A."/>
            <person name="Henrissat B."/>
            <person name="Grigoriev I.V."/>
            <person name="Hibbett D.S."/>
            <person name="Martin F."/>
        </authorList>
    </citation>
    <scope>NUCLEOTIDE SEQUENCE [LARGE SCALE GENOMIC DNA]</scope>
    <source>
        <strain evidence="3 4">MD-312</strain>
    </source>
</reference>
<evidence type="ECO:0000313" key="4">
    <source>
        <dbReference type="Proteomes" id="UP000053820"/>
    </source>
</evidence>
<dbReference type="Pfam" id="PF07393">
    <property type="entry name" value="Sec10_HB"/>
    <property type="match status" value="2"/>
</dbReference>
<feature type="compositionally biased region" description="Gly residues" evidence="1">
    <location>
        <begin position="614"/>
        <end position="630"/>
    </location>
</feature>
<dbReference type="GO" id="GO:0000145">
    <property type="term" value="C:exocyst"/>
    <property type="evidence" value="ECO:0007669"/>
    <property type="project" value="TreeGrafter"/>
</dbReference>
<dbReference type="GO" id="GO:0006893">
    <property type="term" value="P:Golgi to plasma membrane transport"/>
    <property type="evidence" value="ECO:0007669"/>
    <property type="project" value="TreeGrafter"/>
</dbReference>
<accession>A0A0C9V8R8</accession>
<feature type="region of interest" description="Disordered" evidence="1">
    <location>
        <begin position="1"/>
        <end position="41"/>
    </location>
</feature>
<dbReference type="PANTHER" id="PTHR12100:SF1">
    <property type="entry name" value="RECYCLIN-1"/>
    <property type="match status" value="1"/>
</dbReference>
<feature type="compositionally biased region" description="Low complexity" evidence="1">
    <location>
        <begin position="716"/>
        <end position="734"/>
    </location>
</feature>
<feature type="region of interest" description="Disordered" evidence="1">
    <location>
        <begin position="612"/>
        <end position="746"/>
    </location>
</feature>
<dbReference type="PROSITE" id="PS50181">
    <property type="entry name" value="FBOX"/>
    <property type="match status" value="1"/>
</dbReference>
<keyword evidence="4" id="KW-1185">Reference proteome</keyword>
<dbReference type="InterPro" id="IPR009976">
    <property type="entry name" value="Sec10-like"/>
</dbReference>
<dbReference type="PANTHER" id="PTHR12100">
    <property type="entry name" value="SEC10"/>
    <property type="match status" value="1"/>
</dbReference>
<dbReference type="GO" id="GO:0006887">
    <property type="term" value="P:exocytosis"/>
    <property type="evidence" value="ECO:0007669"/>
    <property type="project" value="TreeGrafter"/>
</dbReference>
<dbReference type="AlphaFoldDB" id="A0A0C9V8R8"/>
<gene>
    <name evidence="3" type="ORF">HYDPIDRAFT_114942</name>
</gene>
<organism evidence="3 4">
    <name type="scientific">Hydnomerulius pinastri MD-312</name>
    <dbReference type="NCBI Taxonomy" id="994086"/>
    <lineage>
        <taxon>Eukaryota</taxon>
        <taxon>Fungi</taxon>
        <taxon>Dikarya</taxon>
        <taxon>Basidiomycota</taxon>
        <taxon>Agaricomycotina</taxon>
        <taxon>Agaricomycetes</taxon>
        <taxon>Agaricomycetidae</taxon>
        <taxon>Boletales</taxon>
        <taxon>Boletales incertae sedis</taxon>
        <taxon>Leucogyrophana</taxon>
    </lineage>
</organism>
<dbReference type="OrthoDB" id="5554140at2759"/>
<name>A0A0C9V8R8_9AGAM</name>
<proteinExistence type="predicted"/>
<dbReference type="HOGENOM" id="CLU_003875_1_0_1"/>
<dbReference type="InterPro" id="IPR001810">
    <property type="entry name" value="F-box_dom"/>
</dbReference>
<dbReference type="InterPro" id="IPR048627">
    <property type="entry name" value="Sec10_HB"/>
</dbReference>